<dbReference type="GO" id="GO:0006357">
    <property type="term" value="P:regulation of transcription by RNA polymerase II"/>
    <property type="evidence" value="ECO:0007669"/>
    <property type="project" value="TreeGrafter"/>
</dbReference>
<comment type="similarity">
    <text evidence="6">Belongs to the Mediator complex subunit 21 family.</text>
</comment>
<comment type="function">
    <text evidence="6">Component of the Mediator complex, a coactivator involved in the regulated transcription of nearly all RNA polymerase II-dependent genes. Mediator functions as a bridge to convey information from gene-specific regulatory proteins to the basal RNA polymerase II transcription machinery. Mediator is recruited to promoters by direct interactions with regulatory proteins and serves as a scaffold for the assembly of a functional preinitiation complex with RNA polymerase II and the general transcription factors.</text>
</comment>
<comment type="subunit">
    <text evidence="6">Component of the Mediator complex.</text>
</comment>
<dbReference type="KEGG" id="olu:OSTLU_27580"/>
<dbReference type="STRING" id="436017.A4S7Q4"/>
<dbReference type="eggNOG" id="KOG1510">
    <property type="taxonomic scope" value="Eukaryota"/>
</dbReference>
<evidence type="ECO:0000256" key="1">
    <source>
        <dbReference type="ARBA" id="ARBA00004123"/>
    </source>
</evidence>
<protein>
    <recommendedName>
        <fullName evidence="6">Mediator of RNA polymerase II transcription subunit 21</fullName>
    </recommendedName>
</protein>
<evidence type="ECO:0000313" key="8">
    <source>
        <dbReference type="Proteomes" id="UP000001568"/>
    </source>
</evidence>
<dbReference type="Pfam" id="PF11221">
    <property type="entry name" value="Med21"/>
    <property type="match status" value="1"/>
</dbReference>
<dbReference type="GeneID" id="5005469"/>
<dbReference type="AlphaFoldDB" id="A4S7Q4"/>
<sequence>MADSVTQLQNQINTLCQLMFNYAGTLQRDAKPATIGPNGELNDALTEGGVTRAEIDEMAATIAEANRVIMEIARALPEIDTDEKAARKRIAALHAEHDKVSKELETVIAQAKAELDVINAAFKAAASGVLALDDEATD</sequence>
<dbReference type="Gramene" id="ABO99605">
    <property type="protein sequence ID" value="ABO99605"/>
    <property type="gene ID" value="OSTLU_27580"/>
</dbReference>
<dbReference type="OMA" id="GQAADHC"/>
<dbReference type="RefSeq" id="XP_001421312.1">
    <property type="nucleotide sequence ID" value="XM_001421275.1"/>
</dbReference>
<comment type="subcellular location">
    <subcellularLocation>
        <location evidence="1 6">Nucleus</location>
    </subcellularLocation>
</comment>
<keyword evidence="4 6" id="KW-0804">Transcription</keyword>
<gene>
    <name evidence="7" type="ORF">OSTLU_27580</name>
</gene>
<dbReference type="PANTHER" id="PTHR13381">
    <property type="entry name" value="RNA POLYMERASE II HOLOENZYME COMPONENT SRB7"/>
    <property type="match status" value="1"/>
</dbReference>
<dbReference type="OrthoDB" id="526653at2759"/>
<dbReference type="GO" id="GO:0003712">
    <property type="term" value="F:transcription coregulator activity"/>
    <property type="evidence" value="ECO:0007669"/>
    <property type="project" value="TreeGrafter"/>
</dbReference>
<evidence type="ECO:0000256" key="6">
    <source>
        <dbReference type="RuleBase" id="RU366036"/>
    </source>
</evidence>
<evidence type="ECO:0000313" key="7">
    <source>
        <dbReference type="EMBL" id="ABO99605.1"/>
    </source>
</evidence>
<dbReference type="InterPro" id="IPR021384">
    <property type="entry name" value="Mediator_Med21"/>
</dbReference>
<dbReference type="HOGENOM" id="CLU_113074_0_0_1"/>
<dbReference type="Proteomes" id="UP000001568">
    <property type="component" value="Chromosome 14"/>
</dbReference>
<keyword evidence="3 6" id="KW-0010">Activator</keyword>
<dbReference type="Gene3D" id="6.10.280.10">
    <property type="entry name" value="Mediator complex, subunit Med21"/>
    <property type="match status" value="1"/>
</dbReference>
<dbReference type="EMBL" id="CP000594">
    <property type="protein sequence ID" value="ABO99605.1"/>
    <property type="molecule type" value="Genomic_DNA"/>
</dbReference>
<dbReference type="SUPFAM" id="SSF140718">
    <property type="entry name" value="Mediator hinge subcomplex-like"/>
    <property type="match status" value="1"/>
</dbReference>
<dbReference type="InterPro" id="IPR037212">
    <property type="entry name" value="Med7/Med21-like"/>
</dbReference>
<name>A4S7Q4_OSTLU</name>
<dbReference type="GO" id="GO:0016592">
    <property type="term" value="C:mediator complex"/>
    <property type="evidence" value="ECO:0007669"/>
    <property type="project" value="UniProtKB-UniRule"/>
</dbReference>
<organism evidence="7 8">
    <name type="scientific">Ostreococcus lucimarinus (strain CCE9901)</name>
    <dbReference type="NCBI Taxonomy" id="436017"/>
    <lineage>
        <taxon>Eukaryota</taxon>
        <taxon>Viridiplantae</taxon>
        <taxon>Chlorophyta</taxon>
        <taxon>Mamiellophyceae</taxon>
        <taxon>Mamiellales</taxon>
        <taxon>Bathycoccaceae</taxon>
        <taxon>Ostreococcus</taxon>
    </lineage>
</organism>
<keyword evidence="2 6" id="KW-0805">Transcription regulation</keyword>
<evidence type="ECO:0000256" key="5">
    <source>
        <dbReference type="ARBA" id="ARBA00023242"/>
    </source>
</evidence>
<keyword evidence="8" id="KW-1185">Reference proteome</keyword>
<reference evidence="7 8" key="1">
    <citation type="journal article" date="2007" name="Proc. Natl. Acad. Sci. U.S.A.">
        <title>The tiny eukaryote Ostreococcus provides genomic insights into the paradox of plankton speciation.</title>
        <authorList>
            <person name="Palenik B."/>
            <person name="Grimwood J."/>
            <person name="Aerts A."/>
            <person name="Rouze P."/>
            <person name="Salamov A."/>
            <person name="Putnam N."/>
            <person name="Dupont C."/>
            <person name="Jorgensen R."/>
            <person name="Derelle E."/>
            <person name="Rombauts S."/>
            <person name="Zhou K."/>
            <person name="Otillar R."/>
            <person name="Merchant S.S."/>
            <person name="Podell S."/>
            <person name="Gaasterland T."/>
            <person name="Napoli C."/>
            <person name="Gendler K."/>
            <person name="Manuell A."/>
            <person name="Tai V."/>
            <person name="Vallon O."/>
            <person name="Piganeau G."/>
            <person name="Jancek S."/>
            <person name="Heijde M."/>
            <person name="Jabbari K."/>
            <person name="Bowler C."/>
            <person name="Lohr M."/>
            <person name="Robbens S."/>
            <person name="Werner G."/>
            <person name="Dubchak I."/>
            <person name="Pazour G.J."/>
            <person name="Ren Q."/>
            <person name="Paulsen I."/>
            <person name="Delwiche C."/>
            <person name="Schmutz J."/>
            <person name="Rokhsar D."/>
            <person name="Van de Peer Y."/>
            <person name="Moreau H."/>
            <person name="Grigoriev I.V."/>
        </authorList>
    </citation>
    <scope>NUCLEOTIDE SEQUENCE [LARGE SCALE GENOMIC DNA]</scope>
    <source>
        <strain evidence="7 8">CCE9901</strain>
    </source>
</reference>
<dbReference type="PANTHER" id="PTHR13381:SF0">
    <property type="entry name" value="MEDIATOR OF RNA POLYMERASE II TRANSCRIPTION SUBUNIT 21"/>
    <property type="match status" value="1"/>
</dbReference>
<evidence type="ECO:0000256" key="4">
    <source>
        <dbReference type="ARBA" id="ARBA00023163"/>
    </source>
</evidence>
<evidence type="ECO:0000256" key="2">
    <source>
        <dbReference type="ARBA" id="ARBA00023015"/>
    </source>
</evidence>
<evidence type="ECO:0000256" key="3">
    <source>
        <dbReference type="ARBA" id="ARBA00023159"/>
    </source>
</evidence>
<keyword evidence="5 6" id="KW-0539">Nucleus</keyword>
<proteinExistence type="inferred from homology"/>
<accession>A4S7Q4</accession>